<keyword evidence="3" id="KW-0378">Hydrolase</keyword>
<protein>
    <recommendedName>
        <fullName evidence="3">Large ribosomal subunit assembly factor BipA</fullName>
        <ecNumber evidence="3">3.6.5.-</ecNumber>
    </recommendedName>
    <alternativeName>
        <fullName evidence="3">GTP-binding protein BipA</fullName>
    </alternativeName>
</protein>
<proteinExistence type="inferred from homology"/>
<dbReference type="FunFam" id="3.30.70.240:FF:000002">
    <property type="entry name" value="GTP-binding protein TypA"/>
    <property type="match status" value="1"/>
</dbReference>
<dbReference type="InterPro" id="IPR000640">
    <property type="entry name" value="EFG_V-like"/>
</dbReference>
<evidence type="ECO:0000256" key="1">
    <source>
        <dbReference type="ARBA" id="ARBA00022741"/>
    </source>
</evidence>
<dbReference type="InterPro" id="IPR048876">
    <property type="entry name" value="BipA_C"/>
</dbReference>
<name>A0A344URP7_9ACTN</name>
<gene>
    <name evidence="5" type="primary">typA</name>
    <name evidence="3" type="synonym">bipA</name>
    <name evidence="5" type="ORF">JS278_00754</name>
</gene>
<dbReference type="GO" id="GO:0000049">
    <property type="term" value="F:tRNA binding"/>
    <property type="evidence" value="ECO:0007669"/>
    <property type="project" value="UniProtKB-KW"/>
</dbReference>
<dbReference type="SUPFAM" id="SSF52540">
    <property type="entry name" value="P-loop containing nucleoside triphosphate hydrolases"/>
    <property type="match status" value="1"/>
</dbReference>
<dbReference type="GO" id="GO:0019843">
    <property type="term" value="F:rRNA binding"/>
    <property type="evidence" value="ECO:0007669"/>
    <property type="project" value="UniProtKB-KW"/>
</dbReference>
<dbReference type="PROSITE" id="PS51722">
    <property type="entry name" value="G_TR_2"/>
    <property type="match status" value="1"/>
</dbReference>
<accession>A0A344URP7</accession>
<dbReference type="Gene3D" id="2.40.50.250">
    <property type="entry name" value="bipa protein"/>
    <property type="match status" value="1"/>
</dbReference>
<comment type="subunit">
    <text evidence="3">Monomer.</text>
</comment>
<keyword evidence="1 3" id="KW-0547">Nucleotide-binding</keyword>
<feature type="domain" description="Tr-type G" evidence="4">
    <location>
        <begin position="5"/>
        <end position="212"/>
    </location>
</feature>
<dbReference type="SMART" id="SM00838">
    <property type="entry name" value="EFG_C"/>
    <property type="match status" value="1"/>
</dbReference>
<reference evidence="5 6" key="1">
    <citation type="submission" date="2017-12" db="EMBL/GenBank/DDBJ databases">
        <title>The whole genome sequence of the Acidipropionibacterium virtanenii sp. nov. type strain JS278.</title>
        <authorList>
            <person name="Laine P."/>
            <person name="Deptula P."/>
            <person name="Varmanen P."/>
            <person name="Auvinen P."/>
        </authorList>
    </citation>
    <scope>NUCLEOTIDE SEQUENCE [LARGE SCALE GENOMIC DNA]</scope>
    <source>
        <strain evidence="5 6">JS278</strain>
    </source>
</reference>
<organism evidence="5 6">
    <name type="scientific">Acidipropionibacterium virtanenii</name>
    <dbReference type="NCBI Taxonomy" id="2057246"/>
    <lineage>
        <taxon>Bacteria</taxon>
        <taxon>Bacillati</taxon>
        <taxon>Actinomycetota</taxon>
        <taxon>Actinomycetes</taxon>
        <taxon>Propionibacteriales</taxon>
        <taxon>Propionibacteriaceae</taxon>
        <taxon>Acidipropionibacterium</taxon>
    </lineage>
</organism>
<dbReference type="Pfam" id="PF03144">
    <property type="entry name" value="GTP_EFTU_D2"/>
    <property type="match status" value="1"/>
</dbReference>
<keyword evidence="3" id="KW-0690">Ribosome biogenesis</keyword>
<dbReference type="InterPro" id="IPR000795">
    <property type="entry name" value="T_Tr_GTP-bd_dom"/>
</dbReference>
<dbReference type="InterPro" id="IPR009000">
    <property type="entry name" value="Transl_B-barrel_sf"/>
</dbReference>
<dbReference type="FunFam" id="3.30.70.870:FF:000003">
    <property type="entry name" value="GTP-binding protein TypA"/>
    <property type="match status" value="1"/>
</dbReference>
<comment type="catalytic activity">
    <reaction evidence="3">
        <text>GTP + H2O = GDP + phosphate + H(+)</text>
        <dbReference type="Rhea" id="RHEA:19669"/>
        <dbReference type="ChEBI" id="CHEBI:15377"/>
        <dbReference type="ChEBI" id="CHEBI:15378"/>
        <dbReference type="ChEBI" id="CHEBI:37565"/>
        <dbReference type="ChEBI" id="CHEBI:43474"/>
        <dbReference type="ChEBI" id="CHEBI:58189"/>
    </reaction>
</comment>
<dbReference type="Gene3D" id="2.40.30.10">
    <property type="entry name" value="Translation factors"/>
    <property type="match status" value="1"/>
</dbReference>
<dbReference type="Proteomes" id="UP000251995">
    <property type="component" value="Chromosome"/>
</dbReference>
<dbReference type="SUPFAM" id="SSF54980">
    <property type="entry name" value="EF-G C-terminal domain-like"/>
    <property type="match status" value="2"/>
</dbReference>
<dbReference type="PRINTS" id="PR00315">
    <property type="entry name" value="ELONGATNFCT"/>
</dbReference>
<dbReference type="FunFam" id="2.40.50.250:FF:000001">
    <property type="entry name" value="GTP-binding protein TypA"/>
    <property type="match status" value="1"/>
</dbReference>
<dbReference type="Pfam" id="PF00679">
    <property type="entry name" value="EFG_C"/>
    <property type="match status" value="1"/>
</dbReference>
<evidence type="ECO:0000313" key="5">
    <source>
        <dbReference type="EMBL" id="AXE37945.1"/>
    </source>
</evidence>
<dbReference type="Gene3D" id="3.40.50.300">
    <property type="entry name" value="P-loop containing nucleotide triphosphate hydrolases"/>
    <property type="match status" value="1"/>
</dbReference>
<comment type="subcellular location">
    <subcellularLocation>
        <location evidence="3">Cytoplasm</location>
    </subcellularLocation>
    <text evidence="3">Binds to ribosomes.</text>
</comment>
<dbReference type="EMBL" id="CP025198">
    <property type="protein sequence ID" value="AXE37945.1"/>
    <property type="molecule type" value="Genomic_DNA"/>
</dbReference>
<dbReference type="KEGG" id="acij:JS278_00754"/>
<dbReference type="SUPFAM" id="SSF50447">
    <property type="entry name" value="Translation proteins"/>
    <property type="match status" value="1"/>
</dbReference>
<dbReference type="RefSeq" id="WP_114044033.1">
    <property type="nucleotide sequence ID" value="NZ_CP025198.1"/>
</dbReference>
<dbReference type="GO" id="GO:0005525">
    <property type="term" value="F:GTP binding"/>
    <property type="evidence" value="ECO:0007669"/>
    <property type="project" value="UniProtKB-UniRule"/>
</dbReference>
<evidence type="ECO:0000256" key="2">
    <source>
        <dbReference type="ARBA" id="ARBA00023134"/>
    </source>
</evidence>
<dbReference type="Gene3D" id="3.30.70.240">
    <property type="match status" value="1"/>
</dbReference>
<evidence type="ECO:0000259" key="4">
    <source>
        <dbReference type="PROSITE" id="PS51722"/>
    </source>
</evidence>
<dbReference type="Pfam" id="PF00009">
    <property type="entry name" value="GTP_EFTU"/>
    <property type="match status" value="1"/>
</dbReference>
<dbReference type="InterPro" id="IPR027417">
    <property type="entry name" value="P-loop_NTPase"/>
</dbReference>
<sequence length="620" mass="68500">MPVRKDLRNIAIVAHVDHGKTTLVDAMLWQSGAFREGADVEKRVMDSMDLEREKGITILAKNTAVKHTMSDGEEITLNIIDTPGHADFGGEVERGLEMVDGVLLLVDASEGPLPQTRFVLRKALAKKLPLVLVINKVDRPDARIDEVVEETYDLFMDLSDDDDASLLDVPVVYASAKAGRASLNKPADGQLPDSPDLQPLFDSILKNIPAPTYTEGATLQAHVTNLDASPYLGRLALCRIVEGELHKGEPVALCRRDGSVENVKLSEVLITEALDRVPTETAGPGDIVAVAGIPDITIGETITDPEDPKPLPLIHVDEPSMSMTIGINTSPLSGRSGDKLTARLLKARLDQELIGNVSIKVSDTDRPDMWEVQGRGELQLAVLVEMMRREGFELTVGKPQVVTREVNGKLHEPFERVTVDCPEEFMGAVTQMMGLRKGQMMHMVNHGSGWVRMEFVVPARGLIGFRTEFLTQTRGQGIMNQIFENYQPWVGELRTRQTGSMVADRQGSVTSFALFNLQERGTMFVTPGDEVYEGMVCGENSRPDDMDVNPTKEKHLTNVRSSTGDELERLIPATKMSMEQQLEFCRSDECLEVTPEVVRIRKTELNAHDRAKARTRAKHA</sequence>
<evidence type="ECO:0000256" key="3">
    <source>
        <dbReference type="HAMAP-Rule" id="MF_00849"/>
    </source>
</evidence>
<dbReference type="InterPro" id="IPR005225">
    <property type="entry name" value="Small_GTP-bd"/>
</dbReference>
<keyword evidence="3" id="KW-0694">RNA-binding</keyword>
<keyword evidence="2 3" id="KW-0342">GTP-binding</keyword>
<dbReference type="NCBIfam" id="TIGR01394">
    <property type="entry name" value="TypA_BipA"/>
    <property type="match status" value="1"/>
</dbReference>
<dbReference type="CDD" id="cd01891">
    <property type="entry name" value="TypA_BipA"/>
    <property type="match status" value="1"/>
</dbReference>
<dbReference type="AlphaFoldDB" id="A0A344URP7"/>
<dbReference type="HAMAP" id="MF_00849">
    <property type="entry name" value="BipA"/>
    <property type="match status" value="1"/>
</dbReference>
<evidence type="ECO:0000313" key="6">
    <source>
        <dbReference type="Proteomes" id="UP000251995"/>
    </source>
</evidence>
<dbReference type="EC" id="3.6.5.-" evidence="3"/>
<dbReference type="OrthoDB" id="9801472at2"/>
<dbReference type="InterPro" id="IPR035647">
    <property type="entry name" value="EFG_III/V"/>
</dbReference>
<dbReference type="GO" id="GO:1990904">
    <property type="term" value="C:ribonucleoprotein complex"/>
    <property type="evidence" value="ECO:0007669"/>
    <property type="project" value="TreeGrafter"/>
</dbReference>
<dbReference type="Gene3D" id="3.30.70.870">
    <property type="entry name" value="Elongation Factor G (Translational Gtpase), domain 3"/>
    <property type="match status" value="1"/>
</dbReference>
<comment type="similarity">
    <text evidence="3">Belongs to the TRAFAC class translation factor GTPase superfamily. Classic translation factor GTPase family. BipA subfamily.</text>
</comment>
<dbReference type="InterPro" id="IPR047042">
    <property type="entry name" value="BipA_II"/>
</dbReference>
<dbReference type="GO" id="GO:0000027">
    <property type="term" value="P:ribosomal large subunit assembly"/>
    <property type="evidence" value="ECO:0007669"/>
    <property type="project" value="UniProtKB-UniRule"/>
</dbReference>
<dbReference type="CDD" id="cd03691">
    <property type="entry name" value="BipA_TypA_II"/>
    <property type="match status" value="1"/>
</dbReference>
<dbReference type="CDD" id="cd03710">
    <property type="entry name" value="BipA_TypA_C"/>
    <property type="match status" value="1"/>
</dbReference>
<keyword evidence="3" id="KW-0820">tRNA-binding</keyword>
<keyword evidence="6" id="KW-1185">Reference proteome</keyword>
<keyword evidence="3" id="KW-0963">Cytoplasm</keyword>
<dbReference type="InterPro" id="IPR006298">
    <property type="entry name" value="BipA"/>
</dbReference>
<dbReference type="PANTHER" id="PTHR42908">
    <property type="entry name" value="TRANSLATION ELONGATION FACTOR-RELATED"/>
    <property type="match status" value="1"/>
</dbReference>
<comment type="function">
    <text evidence="3">A 50S ribosomal subunit assembly protein with GTPase activity, required for 50S subunit assembly at low temperatures, may also play a role in translation. Binds GTP and analogs. Binds the 70S ribosome between the 30S and 50S subunits, in a similar position as ribosome-bound EF-G; it contacts a number of ribosomal proteins, both rRNAs and the A-site tRNA.</text>
</comment>
<dbReference type="GO" id="GO:0003924">
    <property type="term" value="F:GTPase activity"/>
    <property type="evidence" value="ECO:0007669"/>
    <property type="project" value="UniProtKB-UniRule"/>
</dbReference>
<dbReference type="NCBIfam" id="TIGR00231">
    <property type="entry name" value="small_GTP"/>
    <property type="match status" value="1"/>
</dbReference>
<dbReference type="InterPro" id="IPR042116">
    <property type="entry name" value="TypA/BipA_C"/>
</dbReference>
<dbReference type="InterPro" id="IPR035651">
    <property type="entry name" value="BipA_V"/>
</dbReference>
<dbReference type="InterPro" id="IPR047041">
    <property type="entry name" value="BipA_GTP-bd_dom"/>
</dbReference>
<keyword evidence="3" id="KW-0699">rRNA-binding</keyword>
<dbReference type="PANTHER" id="PTHR42908:SF8">
    <property type="entry name" value="TR-TYPE G DOMAIN-CONTAINING PROTEIN"/>
    <property type="match status" value="1"/>
</dbReference>
<feature type="binding site" evidence="3">
    <location>
        <begin position="135"/>
        <end position="138"/>
    </location>
    <ligand>
        <name>GTP</name>
        <dbReference type="ChEBI" id="CHEBI:37565"/>
    </ligand>
</feature>
<dbReference type="InterPro" id="IPR004161">
    <property type="entry name" value="EFTu-like_2"/>
</dbReference>
<feature type="binding site" evidence="3">
    <location>
        <begin position="17"/>
        <end position="22"/>
    </location>
    <ligand>
        <name>GTP</name>
        <dbReference type="ChEBI" id="CHEBI:37565"/>
    </ligand>
</feature>
<dbReference type="GO" id="GO:0043022">
    <property type="term" value="F:ribosome binding"/>
    <property type="evidence" value="ECO:0007669"/>
    <property type="project" value="UniProtKB-UniRule"/>
</dbReference>
<dbReference type="Pfam" id="PF21018">
    <property type="entry name" value="BipA_C"/>
    <property type="match status" value="1"/>
</dbReference>
<dbReference type="GO" id="GO:0005829">
    <property type="term" value="C:cytosol"/>
    <property type="evidence" value="ECO:0007669"/>
    <property type="project" value="TreeGrafter"/>
</dbReference>